<dbReference type="RefSeq" id="WP_179752953.1">
    <property type="nucleotide sequence ID" value="NZ_JACCBU010000001.1"/>
</dbReference>
<gene>
    <name evidence="1" type="ORF">BKA15_003599</name>
</gene>
<evidence type="ECO:0000313" key="1">
    <source>
        <dbReference type="EMBL" id="NYE72270.1"/>
    </source>
</evidence>
<name>A0A7Y9LD16_9ACTN</name>
<evidence type="ECO:0000313" key="2">
    <source>
        <dbReference type="Proteomes" id="UP000569914"/>
    </source>
</evidence>
<dbReference type="AlphaFoldDB" id="A0A7Y9LD16"/>
<accession>A0A7Y9LD16</accession>
<sequence length="108" mass="12696">MAGVRDSFWWEKLSPEEQQQVENEEWPAGETARYLSDHTRIEVEARVVWARDGEEWVRGHVTRWVRPVVLVELHDRRRQRVWLPAGDVRRVIEPGPDRGPPPDAEPVV</sequence>
<keyword evidence="2" id="KW-1185">Reference proteome</keyword>
<organism evidence="1 2">
    <name type="scientific">Microlunatus parietis</name>
    <dbReference type="NCBI Taxonomy" id="682979"/>
    <lineage>
        <taxon>Bacteria</taxon>
        <taxon>Bacillati</taxon>
        <taxon>Actinomycetota</taxon>
        <taxon>Actinomycetes</taxon>
        <taxon>Propionibacteriales</taxon>
        <taxon>Propionibacteriaceae</taxon>
        <taxon>Microlunatus</taxon>
    </lineage>
</organism>
<dbReference type="Proteomes" id="UP000569914">
    <property type="component" value="Unassembled WGS sequence"/>
</dbReference>
<reference evidence="1 2" key="1">
    <citation type="submission" date="2020-07" db="EMBL/GenBank/DDBJ databases">
        <title>Sequencing the genomes of 1000 actinobacteria strains.</title>
        <authorList>
            <person name="Klenk H.-P."/>
        </authorList>
    </citation>
    <scope>NUCLEOTIDE SEQUENCE [LARGE SCALE GENOMIC DNA]</scope>
    <source>
        <strain evidence="1 2">DSM 22083</strain>
    </source>
</reference>
<comment type="caution">
    <text evidence="1">The sequence shown here is derived from an EMBL/GenBank/DDBJ whole genome shotgun (WGS) entry which is preliminary data.</text>
</comment>
<protein>
    <submittedName>
        <fullName evidence="1">Uncharacterized protein</fullName>
    </submittedName>
</protein>
<dbReference type="EMBL" id="JACCBU010000001">
    <property type="protein sequence ID" value="NYE72270.1"/>
    <property type="molecule type" value="Genomic_DNA"/>
</dbReference>
<proteinExistence type="predicted"/>